<comment type="caution">
    <text evidence="8">The sequence shown here is derived from an EMBL/GenBank/DDBJ whole genome shotgun (WGS) entry which is preliminary data.</text>
</comment>
<feature type="binding site" evidence="6">
    <location>
        <position position="78"/>
    </location>
    <ligand>
        <name>S-adenosyl-L-methionine</name>
        <dbReference type="ChEBI" id="CHEBI:59789"/>
    </ligand>
</feature>
<keyword evidence="3 5" id="KW-0808">Transferase</keyword>
<dbReference type="PANTHER" id="PTHR13393">
    <property type="entry name" value="SAM-DEPENDENT METHYLTRANSFERASE"/>
    <property type="match status" value="1"/>
</dbReference>
<dbReference type="GO" id="GO:0032259">
    <property type="term" value="P:methylation"/>
    <property type="evidence" value="ECO:0007669"/>
    <property type="project" value="UniProtKB-KW"/>
</dbReference>
<evidence type="ECO:0000256" key="1">
    <source>
        <dbReference type="ARBA" id="ARBA00005878"/>
    </source>
</evidence>
<feature type="binding site" evidence="6">
    <location>
        <position position="240"/>
    </location>
    <ligand>
        <name>S-adenosyl-L-methionine</name>
        <dbReference type="ChEBI" id="CHEBI:59789"/>
    </ligand>
</feature>
<dbReference type="PIRSF" id="PIRSF037350">
    <property type="entry name" value="Mtase_ZK1128_prd"/>
    <property type="match status" value="1"/>
</dbReference>
<keyword evidence="4 6" id="KW-0949">S-adenosyl-L-methionine</keyword>
<sequence>MVDPESTGPTSKPPENSPGFCSFTIMASTGNEWIPDGQLCPTVPNRSNYIHWIEDLLASDIISNKCADGGLVRGFDIGTGANCIYPLLGSSLGWSFVGSGSFFYLWNMDLFIKLAWSPKFSNAVQDLIRFFAANSFADVTDVALEWAEKNVKNNPHISELIEIRKVDTEERSSFKLESHSSQSVDRESSIHLSETKAEDTECSNSTLPELRSGVNKSYYGPPMLVGVVKEGERFDFCMCNPPFFETMEKAGLNPKTSCGGTPQEMVCPGGELAFISCIIEDSVELKQSFRWYTSMVGRKSNLKILMSKLREVGVTIIKTTEFVQGQTCRWGLAWSFISPAKKIISSHMAQKNNLSFMLEGLQRQYTAIQVLQSVESFFSAVGASCKSNSSTFNVEVTVTKDHFDLIMKGERPKINEAGSCWYEVEKFNYPRSLGHPSDDLCFRILVFQQIPGTLLVKGSLQHKESPVSGAFSLIFQQLEVVLKDKFCTEKASAAASYSNRSQ</sequence>
<dbReference type="InterPro" id="IPR017182">
    <property type="entry name" value="METTL16/PsiM"/>
</dbReference>
<evidence type="ECO:0000256" key="5">
    <source>
        <dbReference type="PIRNR" id="PIRNR037350"/>
    </source>
</evidence>
<evidence type="ECO:0000313" key="8">
    <source>
        <dbReference type="EMBL" id="CAK9175180.1"/>
    </source>
</evidence>
<protein>
    <recommendedName>
        <fullName evidence="5">U6 small nuclear RNA (adenine-(43)-N(6))-methyltransferase</fullName>
        <ecNumber evidence="5">2.1.1.-</ecNumber>
    </recommendedName>
</protein>
<dbReference type="Gene3D" id="3.40.50.150">
    <property type="entry name" value="Vaccinia Virus protein VP39"/>
    <property type="match status" value="1"/>
</dbReference>
<evidence type="ECO:0000256" key="2">
    <source>
        <dbReference type="ARBA" id="ARBA00022603"/>
    </source>
</evidence>
<dbReference type="EC" id="2.1.1.-" evidence="5"/>
<organism evidence="8 9">
    <name type="scientific">Ilex paraguariensis</name>
    <name type="common">yerba mate</name>
    <dbReference type="NCBI Taxonomy" id="185542"/>
    <lineage>
        <taxon>Eukaryota</taxon>
        <taxon>Viridiplantae</taxon>
        <taxon>Streptophyta</taxon>
        <taxon>Embryophyta</taxon>
        <taxon>Tracheophyta</taxon>
        <taxon>Spermatophyta</taxon>
        <taxon>Magnoliopsida</taxon>
        <taxon>eudicotyledons</taxon>
        <taxon>Gunneridae</taxon>
        <taxon>Pentapetalae</taxon>
        <taxon>asterids</taxon>
        <taxon>campanulids</taxon>
        <taxon>Aquifoliales</taxon>
        <taxon>Aquifoliaceae</taxon>
        <taxon>Ilex</taxon>
    </lineage>
</organism>
<accession>A0ABC8U0A8</accession>
<dbReference type="EMBL" id="CAUOFW020006552">
    <property type="protein sequence ID" value="CAK9175180.1"/>
    <property type="molecule type" value="Genomic_DNA"/>
</dbReference>
<evidence type="ECO:0000256" key="6">
    <source>
        <dbReference type="PIRSR" id="PIRSR037350-1"/>
    </source>
</evidence>
<dbReference type="PANTHER" id="PTHR13393:SF0">
    <property type="entry name" value="RNA N6-ADENOSINE-METHYLTRANSFERASE METTL16"/>
    <property type="match status" value="1"/>
</dbReference>
<dbReference type="SUPFAM" id="SSF53335">
    <property type="entry name" value="S-adenosyl-L-methionine-dependent methyltransferases"/>
    <property type="match status" value="1"/>
</dbReference>
<evidence type="ECO:0000256" key="7">
    <source>
        <dbReference type="SAM" id="MobiDB-lite"/>
    </source>
</evidence>
<evidence type="ECO:0000256" key="3">
    <source>
        <dbReference type="ARBA" id="ARBA00022679"/>
    </source>
</evidence>
<feature type="region of interest" description="Disordered" evidence="7">
    <location>
        <begin position="174"/>
        <end position="206"/>
    </location>
</feature>
<dbReference type="InterPro" id="IPR010286">
    <property type="entry name" value="METTL16/RlmF"/>
</dbReference>
<dbReference type="GO" id="GO:0008168">
    <property type="term" value="F:methyltransferase activity"/>
    <property type="evidence" value="ECO:0007669"/>
    <property type="project" value="UniProtKB-UniRule"/>
</dbReference>
<comment type="similarity">
    <text evidence="1 5">Belongs to the methyltransferase superfamily. METTL16/RlmF family.</text>
</comment>
<evidence type="ECO:0000256" key="4">
    <source>
        <dbReference type="ARBA" id="ARBA00022691"/>
    </source>
</evidence>
<feature type="binding site" evidence="6">
    <location>
        <position position="138"/>
    </location>
    <ligand>
        <name>S-adenosyl-L-methionine</name>
        <dbReference type="ChEBI" id="CHEBI:59789"/>
    </ligand>
</feature>
<name>A0ABC8U0A8_9AQUA</name>
<proteinExistence type="inferred from homology"/>
<dbReference type="Pfam" id="PF05971">
    <property type="entry name" value="Methyltransf_10"/>
    <property type="match status" value="2"/>
</dbReference>
<evidence type="ECO:0000313" key="9">
    <source>
        <dbReference type="Proteomes" id="UP001642360"/>
    </source>
</evidence>
<reference evidence="8 9" key="1">
    <citation type="submission" date="2024-02" db="EMBL/GenBank/DDBJ databases">
        <authorList>
            <person name="Vignale AGUSTIN F."/>
            <person name="Sosa J E."/>
            <person name="Modenutti C."/>
        </authorList>
    </citation>
    <scope>NUCLEOTIDE SEQUENCE [LARGE SCALE GENOMIC DNA]</scope>
</reference>
<feature type="binding site" evidence="6">
    <location>
        <position position="46"/>
    </location>
    <ligand>
        <name>S-adenosyl-L-methionine</name>
        <dbReference type="ChEBI" id="CHEBI:59789"/>
    </ligand>
</feature>
<keyword evidence="2 5" id="KW-0489">Methyltransferase</keyword>
<gene>
    <name evidence="8" type="ORF">ILEXP_LOCUS44976</name>
</gene>
<dbReference type="AlphaFoldDB" id="A0ABC8U0A8"/>
<dbReference type="InterPro" id="IPR029063">
    <property type="entry name" value="SAM-dependent_MTases_sf"/>
</dbReference>
<dbReference type="Proteomes" id="UP001642360">
    <property type="component" value="Unassembled WGS sequence"/>
</dbReference>
<feature type="compositionally biased region" description="Basic and acidic residues" evidence="7">
    <location>
        <begin position="174"/>
        <end position="199"/>
    </location>
</feature>
<keyword evidence="9" id="KW-1185">Reference proteome</keyword>